<dbReference type="InterPro" id="IPR001296">
    <property type="entry name" value="Glyco_trans_1"/>
</dbReference>
<evidence type="ECO:0000256" key="1">
    <source>
        <dbReference type="ARBA" id="ARBA00022676"/>
    </source>
</evidence>
<sequence>MQKIALISEHASPLAAIGGVDAGGQNIYVANVARQLVSRGYRVDVFTRRDSPLLPDVVPVGRNIRVIHVPAGPPCEIPKEQLLPHMTEFAAFMVRYCAQASPGYDILHANFFMSGQVGLRVRQLLEIPLVVTFHALGHVRRQCQGASDTFPEERIQIESALARTADAIIAECPQDEIDLVTLYDADPHRIEIVPCGFDAQEFHPVTRTDARATLGWDEDEFSILQLGRLVPRKGIDNVIHALRLLLDDRSSERRVKLHIVGGPDYEADVTRCEELARLSRLAEDAGVAEHVDFVGRRDRDALRDFYSAADVFVTTPWYEPFGITPVEAMACATPVIGSNVGGIRTTVVDGETGFLVPARQPEALAERLAQLRDDRCLAHRLGLAGARRANRHFTWSGVADRLCAVYSRLAGAQRSKATVVPLPPVRTLTVKPAAPVAAPLKESIR</sequence>
<gene>
    <name evidence="5" type="ORF">PCA31118_00852</name>
</gene>
<dbReference type="PANTHER" id="PTHR12526:SF510">
    <property type="entry name" value="D-INOSITOL 3-PHOSPHATE GLYCOSYLTRANSFERASE"/>
    <property type="match status" value="1"/>
</dbReference>
<name>A0A5E4ZP46_9BURK</name>
<keyword evidence="2 5" id="KW-0808">Transferase</keyword>
<dbReference type="Pfam" id="PF13439">
    <property type="entry name" value="Glyco_transf_4"/>
    <property type="match status" value="1"/>
</dbReference>
<dbReference type="AlphaFoldDB" id="A0A5E4ZP46"/>
<keyword evidence="1" id="KW-0328">Glycosyltransferase</keyword>
<protein>
    <submittedName>
        <fullName evidence="5">Glycosyl transferase family 1</fullName>
    </submittedName>
</protein>
<dbReference type="InterPro" id="IPR028098">
    <property type="entry name" value="Glyco_trans_4-like_N"/>
</dbReference>
<evidence type="ECO:0000313" key="6">
    <source>
        <dbReference type="Proteomes" id="UP000414136"/>
    </source>
</evidence>
<proteinExistence type="predicted"/>
<dbReference type="Pfam" id="PF00534">
    <property type="entry name" value="Glycos_transf_1"/>
    <property type="match status" value="1"/>
</dbReference>
<dbReference type="Gene3D" id="3.40.50.2000">
    <property type="entry name" value="Glycogen Phosphorylase B"/>
    <property type="match status" value="2"/>
</dbReference>
<accession>A0A5E4ZP46</accession>
<dbReference type="EMBL" id="CABPSQ010000001">
    <property type="protein sequence ID" value="VVE61960.1"/>
    <property type="molecule type" value="Genomic_DNA"/>
</dbReference>
<dbReference type="OrthoDB" id="433681at2"/>
<dbReference type="GO" id="GO:0016757">
    <property type="term" value="F:glycosyltransferase activity"/>
    <property type="evidence" value="ECO:0007669"/>
    <property type="project" value="UniProtKB-KW"/>
</dbReference>
<reference evidence="5 6" key="1">
    <citation type="submission" date="2019-08" db="EMBL/GenBank/DDBJ databases">
        <authorList>
            <person name="Peeters C."/>
        </authorList>
    </citation>
    <scope>NUCLEOTIDE SEQUENCE [LARGE SCALE GENOMIC DNA]</scope>
    <source>
        <strain evidence="5 6">LMG 31118</strain>
    </source>
</reference>
<dbReference type="SUPFAM" id="SSF53756">
    <property type="entry name" value="UDP-Glycosyltransferase/glycogen phosphorylase"/>
    <property type="match status" value="1"/>
</dbReference>
<feature type="domain" description="Glycosyltransferase subfamily 4-like N-terminal" evidence="4">
    <location>
        <begin position="23"/>
        <end position="200"/>
    </location>
</feature>
<dbReference type="Proteomes" id="UP000414136">
    <property type="component" value="Unassembled WGS sequence"/>
</dbReference>
<feature type="domain" description="Glycosyl transferase family 1" evidence="3">
    <location>
        <begin position="207"/>
        <end position="385"/>
    </location>
</feature>
<evidence type="ECO:0000259" key="4">
    <source>
        <dbReference type="Pfam" id="PF13439"/>
    </source>
</evidence>
<keyword evidence="6" id="KW-1185">Reference proteome</keyword>
<dbReference type="CDD" id="cd03800">
    <property type="entry name" value="GT4_sucrose_synthase"/>
    <property type="match status" value="1"/>
</dbReference>
<evidence type="ECO:0000313" key="5">
    <source>
        <dbReference type="EMBL" id="VVE61960.1"/>
    </source>
</evidence>
<evidence type="ECO:0000256" key="2">
    <source>
        <dbReference type="ARBA" id="ARBA00022679"/>
    </source>
</evidence>
<dbReference type="RefSeq" id="WP_150623203.1">
    <property type="nucleotide sequence ID" value="NZ_CABPSQ010000001.1"/>
</dbReference>
<evidence type="ECO:0000259" key="3">
    <source>
        <dbReference type="Pfam" id="PF00534"/>
    </source>
</evidence>
<organism evidence="5 6">
    <name type="scientific">Pandoraea captiosa</name>
    <dbReference type="NCBI Taxonomy" id="2508302"/>
    <lineage>
        <taxon>Bacteria</taxon>
        <taxon>Pseudomonadati</taxon>
        <taxon>Pseudomonadota</taxon>
        <taxon>Betaproteobacteria</taxon>
        <taxon>Burkholderiales</taxon>
        <taxon>Burkholderiaceae</taxon>
        <taxon>Pandoraea</taxon>
    </lineage>
</organism>
<dbReference type="PANTHER" id="PTHR12526">
    <property type="entry name" value="GLYCOSYLTRANSFERASE"/>
    <property type="match status" value="1"/>
</dbReference>